<proteinExistence type="predicted"/>
<dbReference type="EMBL" id="JAPDRQ010000023">
    <property type="protein sequence ID" value="KAJ9661417.1"/>
    <property type="molecule type" value="Genomic_DNA"/>
</dbReference>
<organism evidence="1 2">
    <name type="scientific">Neophaeococcomyces mojaviensis</name>
    <dbReference type="NCBI Taxonomy" id="3383035"/>
    <lineage>
        <taxon>Eukaryota</taxon>
        <taxon>Fungi</taxon>
        <taxon>Dikarya</taxon>
        <taxon>Ascomycota</taxon>
        <taxon>Pezizomycotina</taxon>
        <taxon>Eurotiomycetes</taxon>
        <taxon>Chaetothyriomycetidae</taxon>
        <taxon>Chaetothyriales</taxon>
        <taxon>Chaetothyriales incertae sedis</taxon>
        <taxon>Neophaeococcomyces</taxon>
    </lineage>
</organism>
<comment type="caution">
    <text evidence="1">The sequence shown here is derived from an EMBL/GenBank/DDBJ whole genome shotgun (WGS) entry which is preliminary data.</text>
</comment>
<sequence length="366" mass="38952">MSSSQTLPTSQRALQFTAPTPLTTLHLNRTAPVPPLPTTGIQTLIRIHSTSLNPVDYKLASLPSPLPRLLIGSSPITPGTDFVGRVVSTTHPDLKSGDLVFGKLDAPSKYGTCAEFTVVKGKSGLVKVPEGWENSGMKLEEFAGVGVAALTALMSLRKADLPYNTSNGQETGGKVFINGGSGGVGTFTVQLAKHVFGCHVVASCSGANVDLVKSLGADEVIDYKSKKVLDALNEFRQRNGEFDAVIDLVGADPDIYYQSHHYLKAQEGRFIQIGGGIDLGSVITMAKVALWPGILGGGKRSWMFASLGAAEPKDLDFIGKSMVERKLKCVVDDENVFDLEDGKSAFEKLKSGRTRGKIIIRCGDGS</sequence>
<accession>A0ACC3AFH0</accession>
<protein>
    <submittedName>
        <fullName evidence="1">Uncharacterized protein</fullName>
    </submittedName>
</protein>
<reference evidence="1" key="1">
    <citation type="submission" date="2022-10" db="EMBL/GenBank/DDBJ databases">
        <title>Culturing micro-colonial fungi from biological soil crusts in the Mojave desert and describing Neophaeococcomyces mojavensis, and introducing the new genera and species Taxawa tesnikishii.</title>
        <authorList>
            <person name="Kurbessoian T."/>
            <person name="Stajich J.E."/>
        </authorList>
    </citation>
    <scope>NUCLEOTIDE SEQUENCE</scope>
    <source>
        <strain evidence="1">JES_112</strain>
    </source>
</reference>
<gene>
    <name evidence="1" type="ORF">H2198_001985</name>
</gene>
<keyword evidence="2" id="KW-1185">Reference proteome</keyword>
<dbReference type="Proteomes" id="UP001172386">
    <property type="component" value="Unassembled WGS sequence"/>
</dbReference>
<evidence type="ECO:0000313" key="1">
    <source>
        <dbReference type="EMBL" id="KAJ9661417.1"/>
    </source>
</evidence>
<evidence type="ECO:0000313" key="2">
    <source>
        <dbReference type="Proteomes" id="UP001172386"/>
    </source>
</evidence>
<name>A0ACC3AFH0_9EURO</name>